<dbReference type="SUPFAM" id="SSF109604">
    <property type="entry name" value="HD-domain/PDEase-like"/>
    <property type="match status" value="1"/>
</dbReference>
<gene>
    <name evidence="1" type="ORF">SAMN04488125_11050</name>
</gene>
<organism evidence="1 2">
    <name type="scientific">Methylorubrum salsuginis</name>
    <dbReference type="NCBI Taxonomy" id="414703"/>
    <lineage>
        <taxon>Bacteria</taxon>
        <taxon>Pseudomonadati</taxon>
        <taxon>Pseudomonadota</taxon>
        <taxon>Alphaproteobacteria</taxon>
        <taxon>Hyphomicrobiales</taxon>
        <taxon>Methylobacteriaceae</taxon>
        <taxon>Methylorubrum</taxon>
    </lineage>
</organism>
<dbReference type="AlphaFoldDB" id="A0A1I4FKR9"/>
<name>A0A1I4FKR9_9HYPH</name>
<dbReference type="Proteomes" id="UP000198804">
    <property type="component" value="Unassembled WGS sequence"/>
</dbReference>
<dbReference type="Gene3D" id="1.10.3210.10">
    <property type="entry name" value="Hypothetical protein af1432"/>
    <property type="match status" value="1"/>
</dbReference>
<dbReference type="OrthoDB" id="9802385at2"/>
<dbReference type="STRING" id="414703.SAMN04488125_11050"/>
<accession>A0A1I4FKR9</accession>
<evidence type="ECO:0000313" key="2">
    <source>
        <dbReference type="Proteomes" id="UP000198804"/>
    </source>
</evidence>
<evidence type="ECO:0000313" key="1">
    <source>
        <dbReference type="EMBL" id="SFL17507.1"/>
    </source>
</evidence>
<dbReference type="EMBL" id="FOSV01000010">
    <property type="protein sequence ID" value="SFL17507.1"/>
    <property type="molecule type" value="Genomic_DNA"/>
</dbReference>
<evidence type="ECO:0008006" key="3">
    <source>
        <dbReference type="Google" id="ProtNLM"/>
    </source>
</evidence>
<proteinExistence type="predicted"/>
<dbReference type="RefSeq" id="WP_091946747.1">
    <property type="nucleotide sequence ID" value="NZ_FOSV01000010.1"/>
</dbReference>
<sequence>MADVETLRALAHQISAAESFARRAHAGQTDKGGAPYTGHLGRVAARARAHAERLGLGDETAALCAQVGWLHDTVEDTDTTAEDLRAAGFGDAIGPVLALSRPEGPPYLVWIQAIADSGDPVAMIVKLADNEDNLDPSRMLAGGSGRRERYEASAAILRDALDRIGESRDA</sequence>
<keyword evidence="2" id="KW-1185">Reference proteome</keyword>
<protein>
    <recommendedName>
        <fullName evidence="3">HD domain-containing protein</fullName>
    </recommendedName>
</protein>
<reference evidence="2" key="1">
    <citation type="submission" date="2016-10" db="EMBL/GenBank/DDBJ databases">
        <authorList>
            <person name="Varghese N."/>
            <person name="Submissions S."/>
        </authorList>
    </citation>
    <scope>NUCLEOTIDE SEQUENCE [LARGE SCALE GENOMIC DNA]</scope>
    <source>
        <strain evidence="2">CGMCC 1.6474</strain>
    </source>
</reference>